<proteinExistence type="predicted"/>
<organism evidence="1 2">
    <name type="scientific">Zalaria obscura</name>
    <dbReference type="NCBI Taxonomy" id="2024903"/>
    <lineage>
        <taxon>Eukaryota</taxon>
        <taxon>Fungi</taxon>
        <taxon>Dikarya</taxon>
        <taxon>Ascomycota</taxon>
        <taxon>Pezizomycotina</taxon>
        <taxon>Dothideomycetes</taxon>
        <taxon>Dothideomycetidae</taxon>
        <taxon>Dothideales</taxon>
        <taxon>Zalariaceae</taxon>
        <taxon>Zalaria</taxon>
    </lineage>
</organism>
<reference evidence="1" key="1">
    <citation type="submission" date="2024-02" db="EMBL/GenBank/DDBJ databases">
        <title>Metagenome Assembled Genome of Zalaria obscura JY119.</title>
        <authorList>
            <person name="Vighnesh L."/>
            <person name="Jagadeeshwari U."/>
            <person name="Venkata Ramana C."/>
            <person name="Sasikala C."/>
        </authorList>
    </citation>
    <scope>NUCLEOTIDE SEQUENCE</scope>
    <source>
        <strain evidence="1">JY119</strain>
    </source>
</reference>
<name>A0ACC3SN30_9PEZI</name>
<keyword evidence="2" id="KW-1185">Reference proteome</keyword>
<dbReference type="EMBL" id="JAMKPW020000003">
    <property type="protein sequence ID" value="KAK8219691.1"/>
    <property type="molecule type" value="Genomic_DNA"/>
</dbReference>
<gene>
    <name evidence="1" type="ORF">M8818_000665</name>
</gene>
<evidence type="ECO:0000313" key="2">
    <source>
        <dbReference type="Proteomes" id="UP001320706"/>
    </source>
</evidence>
<sequence>MPRKQVYGKKSRAYTYAATFPSPAKPAAQPQVYEDDDIIEKLEGLKLEHTSANVQVVTENGGRGVLEERDSNATLKLGPHPKDERRSRKQKTEPKEDVKVLESSKLKSTQVDSVVEEDPENVQPEADIPKSAEAIKQKAKPRALRPAPASAVPVSNIFTAHTSELLSQSSRPLTSFSDWSDQLSSHFSVAKIAEASFGEVYRLSLLRSHPSLSATEESVLKIIPLKPPPAALPKRMTKAAKEKIAAMSAPEDVAGEVRLMQRMTCIPGYTNFRDVCVLQGRPGSAFVEAWHSWNTEREQKGKETSYFADPALKKSYSDDQLWAVIEMQDAGTDLENTKVDSVWMLWDIFWGVVLALGKGEEGARFEHRDLHLENICIARPGIKGCVGKWDENGLDHTRRLGFTGIETTLIDYTISRAEVGNDGLTIEREDQQADVVYLDLEKDQSLFEGDGEEEYQYDIYRYMRSAMYLDDPLADLDERWEEAEESGRTWQGYHPQTNLVWLHFILYMLAEQVSWPSDEAGTVDGEKSRHDRAMELEEALSEVQALLDPEQFPGCSLKSAGDLVAHALDKGWLALEDVLGKKVASKSKKASQAKDKARKATRSVRTRP</sequence>
<dbReference type="Proteomes" id="UP001320706">
    <property type="component" value="Unassembled WGS sequence"/>
</dbReference>
<accession>A0ACC3SN30</accession>
<comment type="caution">
    <text evidence="1">The sequence shown here is derived from an EMBL/GenBank/DDBJ whole genome shotgun (WGS) entry which is preliminary data.</text>
</comment>
<protein>
    <submittedName>
        <fullName evidence="1">Uncharacterized protein</fullName>
    </submittedName>
</protein>
<evidence type="ECO:0000313" key="1">
    <source>
        <dbReference type="EMBL" id="KAK8219691.1"/>
    </source>
</evidence>